<dbReference type="RefSeq" id="XP_028468189.1">
    <property type="nucleotide sequence ID" value="XM_028615814.1"/>
</dbReference>
<dbReference type="AlphaFoldDB" id="A0A3N2Q0U0"/>
<proteinExistence type="predicted"/>
<evidence type="ECO:0000313" key="3">
    <source>
        <dbReference type="Proteomes" id="UP000272025"/>
    </source>
</evidence>
<reference evidence="2 3" key="1">
    <citation type="journal article" date="2018" name="Mol. Ecol.">
        <title>The obligate alkalophilic soda-lake fungus Sodiomyces alkalinus has shifted to a protein diet.</title>
        <authorList>
            <person name="Grum-Grzhimaylo A.A."/>
            <person name="Falkoski D.L."/>
            <person name="van den Heuvel J."/>
            <person name="Valero-Jimenez C.A."/>
            <person name="Min B."/>
            <person name="Choi I.G."/>
            <person name="Lipzen A."/>
            <person name="Daum C.G."/>
            <person name="Aanen D.K."/>
            <person name="Tsang A."/>
            <person name="Henrissat B."/>
            <person name="Bilanenko E.N."/>
            <person name="de Vries R.P."/>
            <person name="van Kan J.A.L."/>
            <person name="Grigoriev I.V."/>
            <person name="Debets A.J.M."/>
        </authorList>
    </citation>
    <scope>NUCLEOTIDE SEQUENCE [LARGE SCALE GENOMIC DNA]</scope>
    <source>
        <strain evidence="2 3">F11</strain>
    </source>
</reference>
<protein>
    <submittedName>
        <fullName evidence="2">Uncharacterized protein</fullName>
    </submittedName>
</protein>
<accession>A0A3N2Q0U0</accession>
<feature type="compositionally biased region" description="Polar residues" evidence="1">
    <location>
        <begin position="144"/>
        <end position="154"/>
    </location>
</feature>
<keyword evidence="3" id="KW-1185">Reference proteome</keyword>
<dbReference type="GeneID" id="39584291"/>
<dbReference type="Proteomes" id="UP000272025">
    <property type="component" value="Unassembled WGS sequence"/>
</dbReference>
<gene>
    <name evidence="2" type="ORF">SODALDRAFT_95330</name>
</gene>
<evidence type="ECO:0000313" key="2">
    <source>
        <dbReference type="EMBL" id="ROT40383.1"/>
    </source>
</evidence>
<dbReference type="EMBL" id="ML119052">
    <property type="protein sequence ID" value="ROT40383.1"/>
    <property type="molecule type" value="Genomic_DNA"/>
</dbReference>
<feature type="region of interest" description="Disordered" evidence="1">
    <location>
        <begin position="120"/>
        <end position="154"/>
    </location>
</feature>
<sequence>MYGEGSSDKHSDIVVISQDARIAPPGLCSKQVNWGHGSDLGSSAGSSNPSKPLYPALHLLGRTYEAVMVFSPLVSTLLSIFRVSFVRSESMGSEFCQTKKELPDARFKGCLASSNDLIFPGERGGPRKHSWERNQRTYDPLTGQLPNSPSHQEA</sequence>
<organism evidence="2 3">
    <name type="scientific">Sodiomyces alkalinus (strain CBS 110278 / VKM F-3762 / F11)</name>
    <name type="common">Alkaliphilic filamentous fungus</name>
    <dbReference type="NCBI Taxonomy" id="1314773"/>
    <lineage>
        <taxon>Eukaryota</taxon>
        <taxon>Fungi</taxon>
        <taxon>Dikarya</taxon>
        <taxon>Ascomycota</taxon>
        <taxon>Pezizomycotina</taxon>
        <taxon>Sordariomycetes</taxon>
        <taxon>Hypocreomycetidae</taxon>
        <taxon>Glomerellales</taxon>
        <taxon>Plectosphaerellaceae</taxon>
        <taxon>Sodiomyces</taxon>
    </lineage>
</organism>
<name>A0A3N2Q0U0_SODAK</name>
<evidence type="ECO:0000256" key="1">
    <source>
        <dbReference type="SAM" id="MobiDB-lite"/>
    </source>
</evidence>